<feature type="transmembrane region" description="Helical" evidence="6">
    <location>
        <begin position="381"/>
        <end position="401"/>
    </location>
</feature>
<accession>A0A5M8P0X7</accession>
<dbReference type="Pfam" id="PF07690">
    <property type="entry name" value="MFS_1"/>
    <property type="match status" value="1"/>
</dbReference>
<feature type="transmembrane region" description="Helical" evidence="6">
    <location>
        <begin position="407"/>
        <end position="428"/>
    </location>
</feature>
<evidence type="ECO:0000313" key="8">
    <source>
        <dbReference type="Proteomes" id="UP000324575"/>
    </source>
</evidence>
<proteinExistence type="predicted"/>
<keyword evidence="5 6" id="KW-0472">Membrane</keyword>
<keyword evidence="3 6" id="KW-0812">Transmembrane</keyword>
<dbReference type="GO" id="GO:0005886">
    <property type="term" value="C:plasma membrane"/>
    <property type="evidence" value="ECO:0007669"/>
    <property type="project" value="UniProtKB-SubCell"/>
</dbReference>
<sequence>MTKEKKSGNLVAIIMMIFLFGMISFVTNLASPMGDVLKNQFTVANWVGALGVFANFIAYAVMGIPAGIMLQNLGYKKTALIAIAVGFAGVGIQTLSGLIPTDTAMIVYLLGAFIAGFSMCLLNTVVNPMLNTLGGGGNSGNQLIQIGGTFNSLCGTAVIVLTGILLPNIKEAKIEQVQPLMFSALAIFALAFIVIAIASIPEKEKKASVATVTAKSPYSPLSFRHFILGAIAIFVYVGIEVGIPNVLQKWLQNADLDILNVKINGGNAEAIAASVAGTYWFLMLVGRLIGASIASKVSAKAMLTVVSALGLVFVLGAMFGPETNVNLPVFKNDSGALFGLANVPLSAALLVVCGLCTSIMWGGIFNLAVEGLGKYTEKASGFFMVLVCGGGILPLLQNGIIDFTGGTGYLTSYWVIIVGLAYLLYYALIGSKNVNKNIPVE</sequence>
<dbReference type="PANTHER" id="PTHR43702:SF3">
    <property type="entry name" value="PROTEIN TSGA"/>
    <property type="match status" value="1"/>
</dbReference>
<keyword evidence="4 6" id="KW-1133">Transmembrane helix</keyword>
<evidence type="ECO:0000256" key="1">
    <source>
        <dbReference type="ARBA" id="ARBA00004429"/>
    </source>
</evidence>
<feature type="transmembrane region" description="Helical" evidence="6">
    <location>
        <begin position="105"/>
        <end position="126"/>
    </location>
</feature>
<feature type="transmembrane region" description="Helical" evidence="6">
    <location>
        <begin position="270"/>
        <end position="289"/>
    </location>
</feature>
<protein>
    <submittedName>
        <fullName evidence="7">L-fucose-proton symporter</fullName>
    </submittedName>
</protein>
<dbReference type="InterPro" id="IPR011701">
    <property type="entry name" value="MFS"/>
</dbReference>
<dbReference type="AlphaFoldDB" id="A0A5M8P0X7"/>
<dbReference type="PANTHER" id="PTHR43702">
    <property type="entry name" value="L-FUCOSE-PROTON SYMPORTER"/>
    <property type="match status" value="1"/>
</dbReference>
<dbReference type="InterPro" id="IPR050375">
    <property type="entry name" value="MFS_TsgA-like"/>
</dbReference>
<feature type="transmembrane region" description="Helical" evidence="6">
    <location>
        <begin position="46"/>
        <end position="68"/>
    </location>
</feature>
<evidence type="ECO:0000256" key="5">
    <source>
        <dbReference type="ARBA" id="ARBA00023136"/>
    </source>
</evidence>
<dbReference type="Gene3D" id="1.20.1250.20">
    <property type="entry name" value="MFS general substrate transporter like domains"/>
    <property type="match status" value="2"/>
</dbReference>
<dbReference type="Proteomes" id="UP000324575">
    <property type="component" value="Unassembled WGS sequence"/>
</dbReference>
<organism evidence="7 8">
    <name type="scientific">Candidatus Ordinivivax streblomastigis</name>
    <dbReference type="NCBI Taxonomy" id="2540710"/>
    <lineage>
        <taxon>Bacteria</taxon>
        <taxon>Pseudomonadati</taxon>
        <taxon>Bacteroidota</taxon>
        <taxon>Bacteroidia</taxon>
        <taxon>Bacteroidales</taxon>
        <taxon>Candidatus Ordinivivax</taxon>
    </lineage>
</organism>
<name>A0A5M8P0X7_9BACT</name>
<reference evidence="7 8" key="1">
    <citation type="submission" date="2019-03" db="EMBL/GenBank/DDBJ databases">
        <title>Single cell metagenomics reveals metabolic interactions within the superorganism composed of flagellate Streblomastix strix and complex community of Bacteroidetes bacteria on its surface.</title>
        <authorList>
            <person name="Treitli S.C."/>
            <person name="Kolisko M."/>
            <person name="Husnik F."/>
            <person name="Keeling P."/>
            <person name="Hampl V."/>
        </authorList>
    </citation>
    <scope>NUCLEOTIDE SEQUENCE [LARGE SCALE GENOMIC DNA]</scope>
    <source>
        <strain evidence="7">St1</strain>
    </source>
</reference>
<evidence type="ECO:0000313" key="7">
    <source>
        <dbReference type="EMBL" id="KAA6302079.1"/>
    </source>
</evidence>
<gene>
    <name evidence="7" type="ORF">EZS26_001680</name>
</gene>
<dbReference type="SUPFAM" id="SSF103473">
    <property type="entry name" value="MFS general substrate transporter"/>
    <property type="match status" value="1"/>
</dbReference>
<comment type="subcellular location">
    <subcellularLocation>
        <location evidence="1">Cell inner membrane</location>
        <topology evidence="1">Multi-pass membrane protein</topology>
    </subcellularLocation>
</comment>
<feature type="transmembrane region" description="Helical" evidence="6">
    <location>
        <begin position="146"/>
        <end position="169"/>
    </location>
</feature>
<keyword evidence="2" id="KW-1003">Cell membrane</keyword>
<dbReference type="InterPro" id="IPR036259">
    <property type="entry name" value="MFS_trans_sf"/>
</dbReference>
<dbReference type="GO" id="GO:0022857">
    <property type="term" value="F:transmembrane transporter activity"/>
    <property type="evidence" value="ECO:0007669"/>
    <property type="project" value="InterPro"/>
</dbReference>
<evidence type="ECO:0000256" key="4">
    <source>
        <dbReference type="ARBA" id="ARBA00022989"/>
    </source>
</evidence>
<evidence type="ECO:0000256" key="3">
    <source>
        <dbReference type="ARBA" id="ARBA00022692"/>
    </source>
</evidence>
<evidence type="ECO:0000256" key="6">
    <source>
        <dbReference type="SAM" id="Phobius"/>
    </source>
</evidence>
<feature type="transmembrane region" description="Helical" evidence="6">
    <location>
        <begin position="181"/>
        <end position="200"/>
    </location>
</feature>
<comment type="caution">
    <text evidence="7">The sequence shown here is derived from an EMBL/GenBank/DDBJ whole genome shotgun (WGS) entry which is preliminary data.</text>
</comment>
<feature type="transmembrane region" description="Helical" evidence="6">
    <location>
        <begin position="221"/>
        <end position="239"/>
    </location>
</feature>
<feature type="transmembrane region" description="Helical" evidence="6">
    <location>
        <begin position="301"/>
        <end position="320"/>
    </location>
</feature>
<feature type="transmembrane region" description="Helical" evidence="6">
    <location>
        <begin position="7"/>
        <end position="26"/>
    </location>
</feature>
<feature type="transmembrane region" description="Helical" evidence="6">
    <location>
        <begin position="80"/>
        <end position="99"/>
    </location>
</feature>
<feature type="transmembrane region" description="Helical" evidence="6">
    <location>
        <begin position="340"/>
        <end position="369"/>
    </location>
</feature>
<evidence type="ECO:0000256" key="2">
    <source>
        <dbReference type="ARBA" id="ARBA00022475"/>
    </source>
</evidence>
<dbReference type="EMBL" id="SNRX01000010">
    <property type="protein sequence ID" value="KAA6302079.1"/>
    <property type="molecule type" value="Genomic_DNA"/>
</dbReference>